<evidence type="ECO:0000313" key="2">
    <source>
        <dbReference type="EMBL" id="HDN85382.1"/>
    </source>
</evidence>
<dbReference type="EMBL" id="DRBC01000391">
    <property type="protein sequence ID" value="HDN85382.1"/>
    <property type="molecule type" value="Genomic_DNA"/>
</dbReference>
<dbReference type="AlphaFoldDB" id="A0A7V0QSF3"/>
<protein>
    <submittedName>
        <fullName evidence="2">Uncharacterized protein</fullName>
    </submittedName>
</protein>
<feature type="compositionally biased region" description="Basic and acidic residues" evidence="1">
    <location>
        <begin position="101"/>
        <end position="128"/>
    </location>
</feature>
<feature type="region of interest" description="Disordered" evidence="1">
    <location>
        <begin position="90"/>
        <end position="128"/>
    </location>
</feature>
<proteinExistence type="predicted"/>
<gene>
    <name evidence="2" type="ORF">ENG47_06485</name>
</gene>
<reference evidence="2" key="1">
    <citation type="journal article" date="2020" name="mSystems">
        <title>Genome- and Community-Level Interaction Insights into Carbon Utilization and Element Cycling Functions of Hydrothermarchaeota in Hydrothermal Sediment.</title>
        <authorList>
            <person name="Zhou Z."/>
            <person name="Liu Y."/>
            <person name="Xu W."/>
            <person name="Pan J."/>
            <person name="Luo Z.H."/>
            <person name="Li M."/>
        </authorList>
    </citation>
    <scope>NUCLEOTIDE SEQUENCE [LARGE SCALE GENOMIC DNA]</scope>
    <source>
        <strain evidence="2">HyVt-219</strain>
    </source>
</reference>
<sequence>MKVKNWVLILGIMMLGMAKLYAFEPSAQPASPVLPPDGNIGLERAYPVFPEGESTIPAKPIVVETYRIQLIDPKTGEVIGEKTITAIDVNADGVPDEIVENDGKDEKGDSKEGKGKEGKKKGGGEDEE</sequence>
<name>A0A7V0QSF3_UNCAE</name>
<evidence type="ECO:0000256" key="1">
    <source>
        <dbReference type="SAM" id="MobiDB-lite"/>
    </source>
</evidence>
<dbReference type="Proteomes" id="UP000885660">
    <property type="component" value="Unassembled WGS sequence"/>
</dbReference>
<comment type="caution">
    <text evidence="2">The sequence shown here is derived from an EMBL/GenBank/DDBJ whole genome shotgun (WGS) entry which is preliminary data.</text>
</comment>
<accession>A0A7V0QSF3</accession>
<organism evidence="2">
    <name type="scientific">Aerophobetes bacterium</name>
    <dbReference type="NCBI Taxonomy" id="2030807"/>
    <lineage>
        <taxon>Bacteria</taxon>
        <taxon>Candidatus Aerophobota</taxon>
    </lineage>
</organism>